<dbReference type="SUPFAM" id="SSF109604">
    <property type="entry name" value="HD-domain/PDEase-like"/>
    <property type="match status" value="1"/>
</dbReference>
<dbReference type="OrthoDB" id="2489596at2"/>
<evidence type="ECO:0000256" key="1">
    <source>
        <dbReference type="SAM" id="Phobius"/>
    </source>
</evidence>
<evidence type="ECO:0000313" key="4">
    <source>
        <dbReference type="Proteomes" id="UP000317036"/>
    </source>
</evidence>
<feature type="transmembrane region" description="Helical" evidence="1">
    <location>
        <begin position="36"/>
        <end position="57"/>
    </location>
</feature>
<accession>A0A559K6F9</accession>
<protein>
    <submittedName>
        <fullName evidence="3">HD domain-containing protein</fullName>
    </submittedName>
</protein>
<keyword evidence="1" id="KW-0812">Transmembrane</keyword>
<sequence length="638" mass="69470">MRMQCFSSCLRVELNQPCHGRGDIVTIYGIKIDDVYLYYAGMATIILSLVLVVLYLLQRRRVKRNDIRLELASRMLQHIQPSAGLENNLNYILEMVGGFVSAPSYTFYLRNEKQQQLVLKATRYREGQAGVAGGSGRGGAKKEKEVYHPPLQLPIEAIGSRTELIKEGEVPLLSIPIMGGSGLVRVGPVTQLKSSQRWALEYISQLSSQFLSILIDSDRLQRKAEVIVTSGEALRKISSIALDCGETMSKVLGMAAVALELKAGFIALPDGGRLQTAASLGVSREALRSKEWPEALLQWLGGRKATVIGSDEVRPDWLPSSLSGQNGEGLVISQFDVFGEGGLLVFVPSSGSNERSSLSQLSASAVSIAANLSELIRIQMQTRQLSDSSAELLKSLSRSIDNLNPYTTGYSELMSRYSIIIAIEMGLPADQITDIGLAAYLSNIGMLGLSEELYLKEGQYSEQEFEKMKLHAEVGADIVEITLGNKAVADYIRHHHERMDGNGYPAGLKDQQIPVGARIIAVTQTFLAKIQGRKYREPLAFNKALALLKAAAGSQLDPAAVEALSSWFKRKQTNPALAGRSLGSCWEMCCVPKEICAGCPAFGKEDVNCWEVPGNHCQSHGKSCASCPVRSEAATRLA</sequence>
<dbReference type="Proteomes" id="UP000317036">
    <property type="component" value="Unassembled WGS sequence"/>
</dbReference>
<dbReference type="EMBL" id="VNJI01000033">
    <property type="protein sequence ID" value="TVY07714.1"/>
    <property type="molecule type" value="Genomic_DNA"/>
</dbReference>
<evidence type="ECO:0000259" key="2">
    <source>
        <dbReference type="PROSITE" id="PS51832"/>
    </source>
</evidence>
<organism evidence="3 4">
    <name type="scientific">Paenibacillus cremeus</name>
    <dbReference type="NCBI Taxonomy" id="2163881"/>
    <lineage>
        <taxon>Bacteria</taxon>
        <taxon>Bacillati</taxon>
        <taxon>Bacillota</taxon>
        <taxon>Bacilli</taxon>
        <taxon>Bacillales</taxon>
        <taxon>Paenibacillaceae</taxon>
        <taxon>Paenibacillus</taxon>
    </lineage>
</organism>
<dbReference type="CDD" id="cd00077">
    <property type="entry name" value="HDc"/>
    <property type="match status" value="1"/>
</dbReference>
<dbReference type="PROSITE" id="PS51832">
    <property type="entry name" value="HD_GYP"/>
    <property type="match status" value="1"/>
</dbReference>
<gene>
    <name evidence="3" type="ORF">FPZ49_22810</name>
</gene>
<feature type="domain" description="HD-GYP" evidence="2">
    <location>
        <begin position="385"/>
        <end position="580"/>
    </location>
</feature>
<keyword evidence="4" id="KW-1185">Reference proteome</keyword>
<dbReference type="PANTHER" id="PTHR45228:SF1">
    <property type="entry name" value="CYCLIC DI-GMP PHOSPHODIESTERASE TM_0186"/>
    <property type="match status" value="1"/>
</dbReference>
<dbReference type="PANTHER" id="PTHR45228">
    <property type="entry name" value="CYCLIC DI-GMP PHOSPHODIESTERASE TM_0186-RELATED"/>
    <property type="match status" value="1"/>
</dbReference>
<dbReference type="InterPro" id="IPR052020">
    <property type="entry name" value="Cyclic_di-GMP/3'3'-cGAMP_PDE"/>
</dbReference>
<evidence type="ECO:0000313" key="3">
    <source>
        <dbReference type="EMBL" id="TVY07714.1"/>
    </source>
</evidence>
<dbReference type="InterPro" id="IPR003607">
    <property type="entry name" value="HD/PDEase_dom"/>
</dbReference>
<keyword evidence="1" id="KW-1133">Transmembrane helix</keyword>
<dbReference type="InterPro" id="IPR037522">
    <property type="entry name" value="HD_GYP_dom"/>
</dbReference>
<comment type="caution">
    <text evidence="3">The sequence shown here is derived from an EMBL/GenBank/DDBJ whole genome shotgun (WGS) entry which is preliminary data.</text>
</comment>
<keyword evidence="1" id="KW-0472">Membrane</keyword>
<dbReference type="Gene3D" id="1.10.3210.10">
    <property type="entry name" value="Hypothetical protein af1432"/>
    <property type="match status" value="1"/>
</dbReference>
<reference evidence="3 4" key="1">
    <citation type="submission" date="2019-07" db="EMBL/GenBank/DDBJ databases">
        <authorList>
            <person name="Kim J."/>
        </authorList>
    </citation>
    <scope>NUCLEOTIDE SEQUENCE [LARGE SCALE GENOMIC DNA]</scope>
    <source>
        <strain evidence="3 4">JC52</strain>
    </source>
</reference>
<dbReference type="AlphaFoldDB" id="A0A559K6F9"/>
<proteinExistence type="predicted"/>
<dbReference type="Pfam" id="PF13487">
    <property type="entry name" value="HD_5"/>
    <property type="match status" value="1"/>
</dbReference>
<name>A0A559K6F9_9BACL</name>